<protein>
    <submittedName>
        <fullName evidence="2">ANKHD1 protein</fullName>
    </submittedName>
</protein>
<comment type="caution">
    <text evidence="2">The sequence shown here is derived from an EMBL/GenBank/DDBJ whole genome shotgun (WGS) entry which is preliminary data.</text>
</comment>
<evidence type="ECO:0000313" key="3">
    <source>
        <dbReference type="Proteomes" id="UP000604046"/>
    </source>
</evidence>
<gene>
    <name evidence="2" type="primary">ANKHD1</name>
    <name evidence="2" type="ORF">SNAT2548_LOCUS10399</name>
</gene>
<name>A0A812L2N9_9DINO</name>
<dbReference type="SUPFAM" id="SSF48403">
    <property type="entry name" value="Ankyrin repeat"/>
    <property type="match status" value="1"/>
</dbReference>
<proteinExistence type="predicted"/>
<feature type="repeat" description="ANK" evidence="1">
    <location>
        <begin position="116"/>
        <end position="142"/>
    </location>
</feature>
<dbReference type="SUPFAM" id="SSF54236">
    <property type="entry name" value="Ubiquitin-like"/>
    <property type="match status" value="1"/>
</dbReference>
<sequence>MIRVRSLSGEVLAAAPADDLRSVGAVKCHLRTLYSYPVCLQQLLEDERVLEDSALLDGSLDLQLVMLSDLGPEQMPMCAHELVEYAAQFGHVEVAQTAASWRQQEPPAQCWHDRPHARSEHGQVEIVRLLLEAGAEVNLADMISEDCSHVCICPGTRRDCTSLLEAGADMNLQTWTA</sequence>
<dbReference type="InterPro" id="IPR029071">
    <property type="entry name" value="Ubiquitin-like_domsf"/>
</dbReference>
<accession>A0A812L2N9</accession>
<evidence type="ECO:0000256" key="1">
    <source>
        <dbReference type="PROSITE-ProRule" id="PRU00023"/>
    </source>
</evidence>
<keyword evidence="1" id="KW-0040">ANK repeat</keyword>
<evidence type="ECO:0000313" key="2">
    <source>
        <dbReference type="EMBL" id="CAE7237939.1"/>
    </source>
</evidence>
<organism evidence="2 3">
    <name type="scientific">Symbiodinium natans</name>
    <dbReference type="NCBI Taxonomy" id="878477"/>
    <lineage>
        <taxon>Eukaryota</taxon>
        <taxon>Sar</taxon>
        <taxon>Alveolata</taxon>
        <taxon>Dinophyceae</taxon>
        <taxon>Suessiales</taxon>
        <taxon>Symbiodiniaceae</taxon>
        <taxon>Symbiodinium</taxon>
    </lineage>
</organism>
<dbReference type="EMBL" id="CAJNDS010000858">
    <property type="protein sequence ID" value="CAE7237939.1"/>
    <property type="molecule type" value="Genomic_DNA"/>
</dbReference>
<dbReference type="PROSITE" id="PS50088">
    <property type="entry name" value="ANK_REPEAT"/>
    <property type="match status" value="1"/>
</dbReference>
<reference evidence="2" key="1">
    <citation type="submission" date="2021-02" db="EMBL/GenBank/DDBJ databases">
        <authorList>
            <person name="Dougan E. K."/>
            <person name="Rhodes N."/>
            <person name="Thang M."/>
            <person name="Chan C."/>
        </authorList>
    </citation>
    <scope>NUCLEOTIDE SEQUENCE</scope>
</reference>
<dbReference type="InterPro" id="IPR036770">
    <property type="entry name" value="Ankyrin_rpt-contain_sf"/>
</dbReference>
<dbReference type="AlphaFoldDB" id="A0A812L2N9"/>
<dbReference type="Gene3D" id="1.25.40.20">
    <property type="entry name" value="Ankyrin repeat-containing domain"/>
    <property type="match status" value="1"/>
</dbReference>
<dbReference type="Proteomes" id="UP000604046">
    <property type="component" value="Unassembled WGS sequence"/>
</dbReference>
<dbReference type="InterPro" id="IPR002110">
    <property type="entry name" value="Ankyrin_rpt"/>
</dbReference>
<dbReference type="Pfam" id="PF00023">
    <property type="entry name" value="Ank"/>
    <property type="match status" value="1"/>
</dbReference>
<keyword evidence="3" id="KW-1185">Reference proteome</keyword>